<dbReference type="RefSeq" id="WP_214154500.1">
    <property type="nucleotide sequence ID" value="NZ_JAHBAY010000002.1"/>
</dbReference>
<name>A0ABS5TAV7_9ACTN</name>
<accession>A0ABS5TAV7</accession>
<organism evidence="3 4">
    <name type="scientific">Kineosporia corallincola</name>
    <dbReference type="NCBI Taxonomy" id="2835133"/>
    <lineage>
        <taxon>Bacteria</taxon>
        <taxon>Bacillati</taxon>
        <taxon>Actinomycetota</taxon>
        <taxon>Actinomycetes</taxon>
        <taxon>Kineosporiales</taxon>
        <taxon>Kineosporiaceae</taxon>
        <taxon>Kineosporia</taxon>
    </lineage>
</organism>
<evidence type="ECO:0000256" key="2">
    <source>
        <dbReference type="SAM" id="Phobius"/>
    </source>
</evidence>
<protein>
    <recommendedName>
        <fullName evidence="5">Cardiolipin synthase N-terminal domain-containing protein</fullName>
    </recommendedName>
</protein>
<feature type="region of interest" description="Disordered" evidence="1">
    <location>
        <begin position="89"/>
        <end position="114"/>
    </location>
</feature>
<gene>
    <name evidence="3" type="ORF">KIH74_04635</name>
</gene>
<dbReference type="Proteomes" id="UP001197247">
    <property type="component" value="Unassembled WGS sequence"/>
</dbReference>
<feature type="transmembrane region" description="Helical" evidence="2">
    <location>
        <begin position="37"/>
        <end position="58"/>
    </location>
</feature>
<keyword evidence="2" id="KW-0812">Transmembrane</keyword>
<evidence type="ECO:0008006" key="5">
    <source>
        <dbReference type="Google" id="ProtNLM"/>
    </source>
</evidence>
<evidence type="ECO:0000256" key="1">
    <source>
        <dbReference type="SAM" id="MobiDB-lite"/>
    </source>
</evidence>
<sequence>MTYLILSVLLAMGTVAAIDSYRRGQERQVQGWWRLEPVAWFLIVFLLGAIGAVIYRLVRRFRDRQPSAAGWAGAGQEQIAHGPVGQAATRSYLSYPPRPQDGRPEPRIVYPATQ</sequence>
<dbReference type="EMBL" id="JAHBAY010000002">
    <property type="protein sequence ID" value="MBT0768196.1"/>
    <property type="molecule type" value="Genomic_DNA"/>
</dbReference>
<keyword evidence="2" id="KW-0472">Membrane</keyword>
<keyword evidence="2" id="KW-1133">Transmembrane helix</keyword>
<proteinExistence type="predicted"/>
<evidence type="ECO:0000313" key="3">
    <source>
        <dbReference type="EMBL" id="MBT0768196.1"/>
    </source>
</evidence>
<reference evidence="3 4" key="1">
    <citation type="submission" date="2021-05" db="EMBL/GenBank/DDBJ databases">
        <title>Kineosporia and Streptomyces sp. nov. two new marine actinobacteria isolated from Coral.</title>
        <authorList>
            <person name="Buangrab K."/>
            <person name="Sutthacheep M."/>
            <person name="Yeemin T."/>
            <person name="Harunari E."/>
            <person name="Igarashi Y."/>
            <person name="Kanchanasin P."/>
            <person name="Tanasupawat S."/>
            <person name="Phongsopitanun W."/>
        </authorList>
    </citation>
    <scope>NUCLEOTIDE SEQUENCE [LARGE SCALE GENOMIC DNA]</scope>
    <source>
        <strain evidence="3 4">J2-2</strain>
    </source>
</reference>
<comment type="caution">
    <text evidence="3">The sequence shown here is derived from an EMBL/GenBank/DDBJ whole genome shotgun (WGS) entry which is preliminary data.</text>
</comment>
<evidence type="ECO:0000313" key="4">
    <source>
        <dbReference type="Proteomes" id="UP001197247"/>
    </source>
</evidence>
<keyword evidence="4" id="KW-1185">Reference proteome</keyword>